<gene>
    <name evidence="2" type="ORF">M231_07245</name>
</gene>
<proteinExistence type="predicted"/>
<feature type="region of interest" description="Disordered" evidence="1">
    <location>
        <begin position="319"/>
        <end position="365"/>
    </location>
</feature>
<feature type="region of interest" description="Disordered" evidence="1">
    <location>
        <begin position="1"/>
        <end position="106"/>
    </location>
</feature>
<accession>A0A4Q1BFX1</accession>
<feature type="region of interest" description="Disordered" evidence="1">
    <location>
        <begin position="257"/>
        <end position="283"/>
    </location>
</feature>
<sequence length="365" mass="39893">MAKGMSSQHQEKEHRSEKNKEKKRSKNSSPPPALSKAIIESSDEDVDDDIDGKNKRSEEDSDAESDDLEGIQPRRKANTNGLEAPSRPTAPSGKRYQPYSPPSGMIPMNMTTEVSSSIFEWDRLSQMPGVELWAIRVPLDFKTSRLSSLSLSSPTSTRPPSGTLKTKHTTYNLVTAGDIRPSSTAINAQGRNPTAGPGLAEAMSMDVDGGLEEDMRGEGGEEMSGGMRLLVPRASDGKLYISPIPISRHLILTPDPLPPPTTDPAVPLPSYLSTPNPSHPLQPSSISFTPLNAINGDKEIKRVQPLHLLKFRNQAYGFDTPGPISITPPEPSLDPEETESTPRKEKVKKRKSEMTDLTTRKKIKV</sequence>
<feature type="compositionally biased region" description="Basic and acidic residues" evidence="1">
    <location>
        <begin position="9"/>
        <end position="20"/>
    </location>
</feature>
<reference evidence="2 3" key="1">
    <citation type="submission" date="2016-06" db="EMBL/GenBank/DDBJ databases">
        <title>Evolution of pathogenesis and genome organization in the Tremellales.</title>
        <authorList>
            <person name="Cuomo C."/>
            <person name="Litvintseva A."/>
            <person name="Heitman J."/>
            <person name="Chen Y."/>
            <person name="Sun S."/>
            <person name="Springer D."/>
            <person name="Dromer F."/>
            <person name="Young S."/>
            <person name="Zeng Q."/>
            <person name="Chapman S."/>
            <person name="Gujja S."/>
            <person name="Saif S."/>
            <person name="Birren B."/>
        </authorList>
    </citation>
    <scope>NUCLEOTIDE SEQUENCE [LARGE SCALE GENOMIC DNA]</scope>
    <source>
        <strain evidence="2 3">ATCC 28783</strain>
    </source>
</reference>
<feature type="compositionally biased region" description="Polar residues" evidence="1">
    <location>
        <begin position="271"/>
        <end position="283"/>
    </location>
</feature>
<dbReference type="InParanoid" id="A0A4Q1BFX1"/>
<name>A0A4Q1BFX1_TREME</name>
<dbReference type="Proteomes" id="UP000289152">
    <property type="component" value="Unassembled WGS sequence"/>
</dbReference>
<feature type="compositionally biased region" description="Acidic residues" evidence="1">
    <location>
        <begin position="59"/>
        <end position="69"/>
    </location>
</feature>
<dbReference type="OrthoDB" id="76224at2759"/>
<evidence type="ECO:0000313" key="3">
    <source>
        <dbReference type="Proteomes" id="UP000289152"/>
    </source>
</evidence>
<dbReference type="VEuPathDB" id="FungiDB:TREMEDRAFT_63800"/>
<keyword evidence="3" id="KW-1185">Reference proteome</keyword>
<feature type="compositionally biased region" description="Acidic residues" evidence="1">
    <location>
        <begin position="41"/>
        <end position="50"/>
    </location>
</feature>
<dbReference type="AlphaFoldDB" id="A0A4Q1BFX1"/>
<dbReference type="Gene3D" id="6.20.250.70">
    <property type="match status" value="1"/>
</dbReference>
<comment type="caution">
    <text evidence="2">The sequence shown here is derived from an EMBL/GenBank/DDBJ whole genome shotgun (WGS) entry which is preliminary data.</text>
</comment>
<evidence type="ECO:0000313" key="2">
    <source>
        <dbReference type="EMBL" id="RXK35513.1"/>
    </source>
</evidence>
<organism evidence="2 3">
    <name type="scientific">Tremella mesenterica</name>
    <name type="common">Jelly fungus</name>
    <dbReference type="NCBI Taxonomy" id="5217"/>
    <lineage>
        <taxon>Eukaryota</taxon>
        <taxon>Fungi</taxon>
        <taxon>Dikarya</taxon>
        <taxon>Basidiomycota</taxon>
        <taxon>Agaricomycotina</taxon>
        <taxon>Tremellomycetes</taxon>
        <taxon>Tremellales</taxon>
        <taxon>Tremellaceae</taxon>
        <taxon>Tremella</taxon>
    </lineage>
</organism>
<dbReference type="EMBL" id="SDIL01000133">
    <property type="protein sequence ID" value="RXK35513.1"/>
    <property type="molecule type" value="Genomic_DNA"/>
</dbReference>
<protein>
    <submittedName>
        <fullName evidence="2">Uncharacterized protein</fullName>
    </submittedName>
</protein>
<evidence type="ECO:0000256" key="1">
    <source>
        <dbReference type="SAM" id="MobiDB-lite"/>
    </source>
</evidence>